<reference evidence="2" key="1">
    <citation type="submission" date="2019-07" db="EMBL/GenBank/DDBJ databases">
        <title>FDA dAtabase for Regulatory Grade micrObial Sequences (FDA-ARGOS): Supporting development and validation of Infectious Disease Dx tests.</title>
        <authorList>
            <person name="Bachman M."/>
            <person name="Young C."/>
            <person name="Tallon L."/>
            <person name="Sadzewicz L."/>
            <person name="Vavikolanu K."/>
            <person name="Mehta A."/>
            <person name="Aluvathingal J."/>
            <person name="Nadendla S."/>
            <person name="Nandy P."/>
            <person name="Geyer C."/>
            <person name="Yan Y."/>
            <person name="Sichtig H."/>
        </authorList>
    </citation>
    <scope>NUCLEOTIDE SEQUENCE</scope>
    <source>
        <strain evidence="2">FDAARGOS_618</strain>
    </source>
</reference>
<accession>A0AA44J0N1</accession>
<evidence type="ECO:0000313" key="3">
    <source>
        <dbReference type="Proteomes" id="UP001155820"/>
    </source>
</evidence>
<protein>
    <submittedName>
        <fullName evidence="2">Uncharacterized protein</fullName>
    </submittedName>
</protein>
<dbReference type="RefSeq" id="WP_172874049.1">
    <property type="nucleotide sequence ID" value="NZ_JABRWL010000006.1"/>
</dbReference>
<comment type="caution">
    <text evidence="2">The sequence shown here is derived from an EMBL/GenBank/DDBJ whole genome shotgun (WGS) entry which is preliminary data.</text>
</comment>
<dbReference type="EMBL" id="JABRWM010000006">
    <property type="protein sequence ID" value="NRF21564.1"/>
    <property type="molecule type" value="Genomic_DNA"/>
</dbReference>
<evidence type="ECO:0000313" key="2">
    <source>
        <dbReference type="EMBL" id="NRF21564.1"/>
    </source>
</evidence>
<evidence type="ECO:0000256" key="1">
    <source>
        <dbReference type="SAM" id="Coils"/>
    </source>
</evidence>
<proteinExistence type="predicted"/>
<keyword evidence="3" id="KW-1185">Reference proteome</keyword>
<keyword evidence="1" id="KW-0175">Coiled coil</keyword>
<dbReference type="AlphaFoldDB" id="A0AA44J0N1"/>
<feature type="coiled-coil region" evidence="1">
    <location>
        <begin position="58"/>
        <end position="92"/>
    </location>
</feature>
<sequence>MQQPTINPGRLDALQTISHREKSAMQAAQDEVSAKMDRAATMRRDIQNIQRQIDRAPGENLTKRLAALKADQKRLDKKIEEANYQAEIARERYVCASRLAKNCADFLSNQQEASR</sequence>
<gene>
    <name evidence="2" type="ORF">FOB26_21125</name>
</gene>
<dbReference type="Proteomes" id="UP001155820">
    <property type="component" value="Unassembled WGS sequence"/>
</dbReference>
<organism evidence="2 3">
    <name type="scientific">Agrobacterium pusense</name>
    <dbReference type="NCBI Taxonomy" id="648995"/>
    <lineage>
        <taxon>Bacteria</taxon>
        <taxon>Pseudomonadati</taxon>
        <taxon>Pseudomonadota</taxon>
        <taxon>Alphaproteobacteria</taxon>
        <taxon>Hyphomicrobiales</taxon>
        <taxon>Rhizobiaceae</taxon>
        <taxon>Rhizobium/Agrobacterium group</taxon>
        <taxon>Agrobacterium</taxon>
    </lineage>
</organism>
<name>A0AA44J0N1_9HYPH</name>